<reference evidence="4 5" key="2">
    <citation type="journal article" date="2016" name="Infect. Immun.">
        <title>Helicobacter saguini, a Novel Helicobacter Isolated from Cotton-Top Tamarins with Ulcerative Colitis, Has Proinflammatory Properties and Induces Typhlocolitis and Dysplasia in Gnotobiotic IL-10-/- Mice.</title>
        <authorList>
            <person name="Shen Z."/>
            <person name="Mannion A."/>
            <person name="Whary M.T."/>
            <person name="Muthupalani S."/>
            <person name="Sheh A."/>
            <person name="Feng Y."/>
            <person name="Gong G."/>
            <person name="Vandamme P."/>
            <person name="Holcombe H.R."/>
            <person name="Paster B.J."/>
            <person name="Fox J.G."/>
        </authorList>
    </citation>
    <scope>NUCLEOTIDE SEQUENCE [LARGE SCALE GENOMIC DNA]</scope>
    <source>
        <strain evidence="4 5">MIT 97-6194</strain>
    </source>
</reference>
<name>A0A347VTC3_9HELI</name>
<dbReference type="OrthoDB" id="9788221at2"/>
<evidence type="ECO:0000313" key="6">
    <source>
        <dbReference type="Proteomes" id="UP000477070"/>
    </source>
</evidence>
<evidence type="ECO:0000256" key="2">
    <source>
        <dbReference type="ARBA" id="ARBA00023235"/>
    </source>
</evidence>
<dbReference type="Proteomes" id="UP000029714">
    <property type="component" value="Unassembled WGS sequence"/>
</dbReference>
<comment type="caution">
    <text evidence="4">The sequence shown here is derived from an EMBL/GenBank/DDBJ whole genome shotgun (WGS) entry which is preliminary data.</text>
</comment>
<dbReference type="SUPFAM" id="SSF54506">
    <property type="entry name" value="Diaminopimelate epimerase-like"/>
    <property type="match status" value="1"/>
</dbReference>
<evidence type="ECO:0000313" key="3">
    <source>
        <dbReference type="EMBL" id="MWV69524.1"/>
    </source>
</evidence>
<dbReference type="GO" id="GO:0005737">
    <property type="term" value="C:cytoplasm"/>
    <property type="evidence" value="ECO:0007669"/>
    <property type="project" value="TreeGrafter"/>
</dbReference>
<keyword evidence="2" id="KW-0413">Isomerase</keyword>
<gene>
    <name evidence="3" type="ORF">DCO61_05750</name>
    <name evidence="4" type="ORF">LS64_010120</name>
</gene>
<dbReference type="PANTHER" id="PTHR13774:SF17">
    <property type="entry name" value="PHENAZINE BIOSYNTHESIS-LIKE DOMAIN-CONTAINING PROTEIN"/>
    <property type="match status" value="1"/>
</dbReference>
<evidence type="ECO:0000313" key="5">
    <source>
        <dbReference type="Proteomes" id="UP000029714"/>
    </source>
</evidence>
<accession>A0A347VTC3</accession>
<sequence>MLQYVVDSFSDRIFGGNPAAVVVCDRILNDCIMQKIAIENNLSESAFLFVGEDSKDLGANLRNLDSKNIADFKALEDSKNTFELRFFTPKNEIDLCGHATLASSFVVMNLLKSGLNKVHFRTKGGLLSVSKKHFNNKELFEMDFPIFEMSEVAEMTQIREALKPLKVLKVLKGRDLLCIVDNALDVIEFVPDLGKIAKLDGLLLHISASLDSQNYMESKLQDSIEFNNKDSKILGNSNLDSKNLLTELKNKKVDCISRTFAPKCGVSEDPVCGSGHCHIAPFWAKILDKDCIIAYQASSRGGYLYTKMLWADSKDSIDFIESNLQDSKTFMESKQNRILISGEATLFSKAEIFI</sequence>
<keyword evidence="5" id="KW-1185">Reference proteome</keyword>
<evidence type="ECO:0008006" key="7">
    <source>
        <dbReference type="Google" id="ProtNLM"/>
    </source>
</evidence>
<evidence type="ECO:0000313" key="4">
    <source>
        <dbReference type="EMBL" id="TLD92537.1"/>
    </source>
</evidence>
<reference evidence="4 5" key="1">
    <citation type="journal article" date="2014" name="Genome Announc.">
        <title>Draft genome sequences of eight enterohepatic helicobacter species isolated from both laboratory and wild rodents.</title>
        <authorList>
            <person name="Sheh A."/>
            <person name="Shen Z."/>
            <person name="Fox J.G."/>
        </authorList>
    </citation>
    <scope>NUCLEOTIDE SEQUENCE [LARGE SCALE GENOMIC DNA]</scope>
    <source>
        <strain evidence="4 5">MIT 97-6194</strain>
    </source>
</reference>
<dbReference type="Gene3D" id="3.10.310.10">
    <property type="entry name" value="Diaminopimelate Epimerase, Chain A, domain 1"/>
    <property type="match status" value="2"/>
</dbReference>
<dbReference type="Proteomes" id="UP000477070">
    <property type="component" value="Unassembled WGS sequence"/>
</dbReference>
<organism evidence="4 5">
    <name type="scientific">Helicobacter saguini</name>
    <dbReference type="NCBI Taxonomy" id="1548018"/>
    <lineage>
        <taxon>Bacteria</taxon>
        <taxon>Pseudomonadati</taxon>
        <taxon>Campylobacterota</taxon>
        <taxon>Epsilonproteobacteria</taxon>
        <taxon>Campylobacterales</taxon>
        <taxon>Helicobacteraceae</taxon>
        <taxon>Helicobacter</taxon>
    </lineage>
</organism>
<dbReference type="RefSeq" id="WP_052062458.1">
    <property type="nucleotide sequence ID" value="NZ_JRMP02000019.1"/>
</dbReference>
<dbReference type="AlphaFoldDB" id="A0A347VTC3"/>
<comment type="similarity">
    <text evidence="1">Belongs to the PhzF family.</text>
</comment>
<dbReference type="Pfam" id="PF02567">
    <property type="entry name" value="PhzC-PhzF"/>
    <property type="match status" value="2"/>
</dbReference>
<proteinExistence type="inferred from homology"/>
<reference evidence="3 6" key="4">
    <citation type="submission" date="2019-12" db="EMBL/GenBank/DDBJ databases">
        <title>Multi-Generational Helicobacter saguini Isolates.</title>
        <authorList>
            <person name="Mannion A."/>
            <person name="Shen Z."/>
            <person name="Fox J.G."/>
        </authorList>
    </citation>
    <scope>NUCLEOTIDE SEQUENCE [LARGE SCALE GENOMIC DNA]</scope>
    <source>
        <strain evidence="3">16-048</strain>
        <strain evidence="6">16-048 (F4)</strain>
    </source>
</reference>
<reference evidence="4" key="3">
    <citation type="submission" date="2018-04" db="EMBL/GenBank/DDBJ databases">
        <authorList>
            <person name="Sheh A."/>
            <person name="Shen Z."/>
            <person name="Mannion A.J."/>
            <person name="Fox J.G."/>
        </authorList>
    </citation>
    <scope>NUCLEOTIDE SEQUENCE</scope>
    <source>
        <strain evidence="4">MIT 97-6194</strain>
    </source>
</reference>
<dbReference type="EMBL" id="QBIU01000001">
    <property type="protein sequence ID" value="MWV69524.1"/>
    <property type="molecule type" value="Genomic_DNA"/>
</dbReference>
<dbReference type="GO" id="GO:0016853">
    <property type="term" value="F:isomerase activity"/>
    <property type="evidence" value="ECO:0007669"/>
    <property type="project" value="UniProtKB-KW"/>
</dbReference>
<dbReference type="InterPro" id="IPR003719">
    <property type="entry name" value="Phenazine_PhzF-like"/>
</dbReference>
<protein>
    <recommendedName>
        <fullName evidence="7">PhzF family phenazine biosynthesis protein</fullName>
    </recommendedName>
</protein>
<dbReference type="PANTHER" id="PTHR13774">
    <property type="entry name" value="PHENAZINE BIOSYNTHESIS PROTEIN"/>
    <property type="match status" value="1"/>
</dbReference>
<dbReference type="EMBL" id="JRMP02000019">
    <property type="protein sequence ID" value="TLD92537.1"/>
    <property type="molecule type" value="Genomic_DNA"/>
</dbReference>
<evidence type="ECO:0000256" key="1">
    <source>
        <dbReference type="ARBA" id="ARBA00008270"/>
    </source>
</evidence>